<dbReference type="KEGG" id="kpin:30169119"/>
<dbReference type="RefSeq" id="XP_019014666.1">
    <property type="nucleotide sequence ID" value="XM_019152528.1"/>
</dbReference>
<dbReference type="EMBL" id="KI894007">
    <property type="protein sequence ID" value="OCF53447.1"/>
    <property type="molecule type" value="Genomic_DNA"/>
</dbReference>
<evidence type="ECO:0000313" key="1">
    <source>
        <dbReference type="EMBL" id="OCF53447.1"/>
    </source>
</evidence>
<protein>
    <recommendedName>
        <fullName evidence="4">BTB domain-containing protein</fullName>
    </recommendedName>
</protein>
<reference evidence="2" key="2">
    <citation type="submission" date="2013-07" db="EMBL/GenBank/DDBJ databases">
        <authorList>
            <consortium name="The Broad Institute Genome Sequencing Platform"/>
            <person name="Cuomo C."/>
            <person name="Litvintseva A."/>
            <person name="Chen Y."/>
            <person name="Heitman J."/>
            <person name="Sun S."/>
            <person name="Springer D."/>
            <person name="Dromer F."/>
            <person name="Young S.K."/>
            <person name="Zeng Q."/>
            <person name="Gargeya S."/>
            <person name="Fitzgerald M."/>
            <person name="Abouelleil A."/>
            <person name="Alvarado L."/>
            <person name="Berlin A.M."/>
            <person name="Chapman S.B."/>
            <person name="Dewar J."/>
            <person name="Goldberg J."/>
            <person name="Griggs A."/>
            <person name="Gujja S."/>
            <person name="Hansen M."/>
            <person name="Howarth C."/>
            <person name="Imamovic A."/>
            <person name="Larimer J."/>
            <person name="McCowan C."/>
            <person name="Murphy C."/>
            <person name="Pearson M."/>
            <person name="Priest M."/>
            <person name="Roberts A."/>
            <person name="Saif S."/>
            <person name="Shea T."/>
            <person name="Sykes S."/>
            <person name="Wortman J."/>
            <person name="Nusbaum C."/>
            <person name="Birren B."/>
        </authorList>
    </citation>
    <scope>NUCLEOTIDE SEQUENCE</scope>
    <source>
        <strain evidence="2">CBS 10737</strain>
    </source>
</reference>
<keyword evidence="3" id="KW-1185">Reference proteome</keyword>
<reference evidence="2" key="4">
    <citation type="submission" date="2024-02" db="EMBL/GenBank/DDBJ databases">
        <title>Comparative genomics of Cryptococcus and Kwoniella reveals pathogenesis evolution and contrasting modes of karyotype evolution via chromosome fusion or intercentromeric recombination.</title>
        <authorList>
            <person name="Coelho M.A."/>
            <person name="David-Palma M."/>
            <person name="Shea T."/>
            <person name="Bowers K."/>
            <person name="McGinley-Smith S."/>
            <person name="Mohammad A.W."/>
            <person name="Gnirke A."/>
            <person name="Yurkov A.M."/>
            <person name="Nowrousian M."/>
            <person name="Sun S."/>
            <person name="Cuomo C.A."/>
            <person name="Heitman J."/>
        </authorList>
    </citation>
    <scope>NUCLEOTIDE SEQUENCE</scope>
    <source>
        <strain evidence="2">CBS 10737</strain>
    </source>
</reference>
<gene>
    <name evidence="1" type="ORF">I206_00750</name>
    <name evidence="2" type="ORF">I206_100575</name>
</gene>
<dbReference type="AlphaFoldDB" id="A0A1B9IDA2"/>
<reference evidence="1" key="1">
    <citation type="submission" date="2013-07" db="EMBL/GenBank/DDBJ databases">
        <title>The Genome Sequence of Cryptococcus pinus CBS10737.</title>
        <authorList>
            <consortium name="The Broad Institute Genome Sequencing Platform"/>
            <person name="Cuomo C."/>
            <person name="Litvintseva A."/>
            <person name="Chen Y."/>
            <person name="Heitman J."/>
            <person name="Sun S."/>
            <person name="Springer D."/>
            <person name="Dromer F."/>
            <person name="Young S.K."/>
            <person name="Zeng Q."/>
            <person name="Gargeya S."/>
            <person name="Fitzgerald M."/>
            <person name="Abouelleil A."/>
            <person name="Alvarado L."/>
            <person name="Berlin A.M."/>
            <person name="Chapman S.B."/>
            <person name="Dewar J."/>
            <person name="Goldberg J."/>
            <person name="Griggs A."/>
            <person name="Gujja S."/>
            <person name="Hansen M."/>
            <person name="Howarth C."/>
            <person name="Imamovic A."/>
            <person name="Larimer J."/>
            <person name="McCowan C."/>
            <person name="Murphy C."/>
            <person name="Pearson M."/>
            <person name="Priest M."/>
            <person name="Roberts A."/>
            <person name="Saif S."/>
            <person name="Shea T."/>
            <person name="Sykes S."/>
            <person name="Wortman J."/>
            <person name="Nusbaum C."/>
            <person name="Birren B."/>
        </authorList>
    </citation>
    <scope>NUCLEOTIDE SEQUENCE [LARGE SCALE GENOMIC DNA]</scope>
    <source>
        <strain evidence="1">CBS 10737</strain>
    </source>
</reference>
<proteinExistence type="predicted"/>
<sequence length="249" mass="28438">MSQVVNEKSESCTPLGHPAFNEGDIIFRSQDGILFKLDKEILLRYGDFVSEVITAMLEIPQPKPQVSSTTDAKPEEDKVIDIPHDEISLGYSFTILVAPMPILPAASMDILFIILELCKQFGCKSEYVDKVRQRIAEAAIYKKCFWIILGQASTIDDRRLGKMLLQGVAYEIFKDGFDSQLQYYCTSRWTDRIRKMCSTRLPLKITESRWFGTVKVEDLGWALMGPRLWDTAFNKFDENPCLFDLSTPL</sequence>
<evidence type="ECO:0000313" key="3">
    <source>
        <dbReference type="Proteomes" id="UP000094020"/>
    </source>
</evidence>
<dbReference type="Proteomes" id="UP000094020">
    <property type="component" value="Chromosome 1"/>
</dbReference>
<accession>A0A1B9IDA2</accession>
<name>A0A1B9IDA2_9TREE</name>
<evidence type="ECO:0000313" key="2">
    <source>
        <dbReference type="EMBL" id="WWC66671.1"/>
    </source>
</evidence>
<dbReference type="GeneID" id="30169119"/>
<evidence type="ECO:0008006" key="4">
    <source>
        <dbReference type="Google" id="ProtNLM"/>
    </source>
</evidence>
<organism evidence="1">
    <name type="scientific">Kwoniella pini CBS 10737</name>
    <dbReference type="NCBI Taxonomy" id="1296096"/>
    <lineage>
        <taxon>Eukaryota</taxon>
        <taxon>Fungi</taxon>
        <taxon>Dikarya</taxon>
        <taxon>Basidiomycota</taxon>
        <taxon>Agaricomycotina</taxon>
        <taxon>Tremellomycetes</taxon>
        <taxon>Tremellales</taxon>
        <taxon>Cryptococcaceae</taxon>
        <taxon>Kwoniella</taxon>
    </lineage>
</organism>
<reference evidence="1" key="3">
    <citation type="submission" date="2016-07" db="EMBL/GenBank/DDBJ databases">
        <title>Evolution of pathogenesis and genome organization in the Tremellales.</title>
        <authorList>
            <person name="Cuomo C."/>
            <person name="Litvintseva A."/>
            <person name="Heitman J."/>
            <person name="Chen Y."/>
            <person name="Sun S."/>
            <person name="Springer D."/>
            <person name="Dromer F."/>
            <person name="Young S."/>
            <person name="Zeng Q."/>
            <person name="Chapman S."/>
            <person name="Gujja S."/>
            <person name="Saif S."/>
            <person name="Birren B."/>
        </authorList>
    </citation>
    <scope>NUCLEOTIDE SEQUENCE</scope>
    <source>
        <strain evidence="1">CBS 10737</strain>
    </source>
</reference>
<dbReference type="EMBL" id="CP144519">
    <property type="protein sequence ID" value="WWC66671.1"/>
    <property type="molecule type" value="Genomic_DNA"/>
</dbReference>